<dbReference type="CDD" id="cd18791">
    <property type="entry name" value="SF2_C_RHA"/>
    <property type="match status" value="1"/>
</dbReference>
<keyword evidence="9" id="KW-1185">Reference proteome</keyword>
<dbReference type="SMART" id="SM00847">
    <property type="entry name" value="HA2"/>
    <property type="match status" value="1"/>
</dbReference>
<sequence>MKKPFDAAWRLTNLPKPVYSEGLPVVACRDEIARAVGEHQVVVVCGETGSGKTTQLPKICLELGRGVGGMIGHTQPRRIAARTVAARIASELNSTLGHAVGYKVRFSDQVSGQTYVKLMTDGILLAETQSDPLLLGYDTLIIDEAHERSLNIDFLLGYLRQLLPRRPDLKLIVTSATINAERFSAHFHNAPVIEVSGRMYPVEVRYRPIDFIRRAARFGQSQDGSRSRDAAQNRTGEKENEEEEVDFEQAILDEVDEVAREGAGDVLIFLPGEREIRETAEALRKHALGGPGAGVGGNRGAAVSSAEILPLFARQSYADQERVFKPGGSSMRRIVLATNVAETSLTVPGIRYVIDTGLARLNRYSYRNKVEQLQVEKISRASANQRAGRCGRVMSGVCIRLYSEEDYLARPEFTDPEILRSSLSSVILRMKSLKIGSVEDFPFLDPPLPRMIADGYQLLAELGAVDDGNALTKVGWRLAKFPIDPKIARMILAAKDENCLSEVLIIASALSVQDPRERPFERQEAADRAHQRFQDERSDFLGYLKLWDFFDDLLKHKKSNRKLLADCQAHFLSHRRMREWREIHGQLHVLVLETGLRPNEIPASYEEIHRALLAGLLGNIGFKSDEDGEYLGARGIKFSIFPGSVLKKAKPKWLMAAELTETTRLYARCAAKIDPVWIEKIAGGLCKKHYFDPHWEKTPAQVSAYERVTLYGLTVVPKRRVYYGAINPREAREIFIRAALVAGEYATRAPFFEHNRKLIESVAALEHKARRPDVLVDDMAIFAFYDRVIPGDISNGAAFEKWRKQAERENPKLLYLSRDYLMRHAASSVTEERFPDSVTVDNARLPLSYRFDPGSVLDGVTITAALPLLNKLDSAQFDWLVPGLIREKVTWYLKALPKQIRRHVVPIPEFVTGFLESCDSGPAADQSTPAPLRMLLTKALAGFVLLKTGITVSPDTWQDEKLPQHLLMNYQIVDDAGRELAMSRDLEELKAQLGQAARLTFSGPSGSGPDERIPIERDEVTRWDFGDLPEEIVFTRAGKKLTGHPALVNRGGKVAIRLFDTREAAQESMRGGVRQLLRFEIKEQMKQLEKDLSGQSRYLGQAALQLHILISADALREDVLSAIADRAFIGTDTLPRTENEFAAQRQRARTRLPAVTEGVVRAVQAIANECQALLSRLSATGRGGGTGKPASSPSMGKDAGKLKDELNGQLRHLVYPGFLCETPWERLQHLPRYLKGMALRLDKYPVNPERDIRHGAVIAGLWQQYEQRLEKHRKAGLSDPSLAEFRWQIEELRISLFAQELKTPYPVSVKRLEKLWEEVGA</sequence>
<evidence type="ECO:0000313" key="9">
    <source>
        <dbReference type="Proteomes" id="UP000198620"/>
    </source>
</evidence>
<dbReference type="InterPro" id="IPR048333">
    <property type="entry name" value="HA2_WH"/>
</dbReference>
<dbReference type="EMBL" id="FOBH01000002">
    <property type="protein sequence ID" value="SEK67336.1"/>
    <property type="molecule type" value="Genomic_DNA"/>
</dbReference>
<feature type="compositionally biased region" description="Basic and acidic residues" evidence="5">
    <location>
        <begin position="225"/>
        <end position="238"/>
    </location>
</feature>
<feature type="domain" description="Helicase C-terminal" evidence="7">
    <location>
        <begin position="246"/>
        <end position="434"/>
    </location>
</feature>
<evidence type="ECO:0000259" key="6">
    <source>
        <dbReference type="PROSITE" id="PS51192"/>
    </source>
</evidence>
<evidence type="ECO:0000313" key="8">
    <source>
        <dbReference type="EMBL" id="SEK67336.1"/>
    </source>
</evidence>
<dbReference type="InterPro" id="IPR007502">
    <property type="entry name" value="Helicase-assoc_dom"/>
</dbReference>
<evidence type="ECO:0000256" key="1">
    <source>
        <dbReference type="ARBA" id="ARBA00022741"/>
    </source>
</evidence>
<dbReference type="InterPro" id="IPR024590">
    <property type="entry name" value="HrpA_C"/>
</dbReference>
<evidence type="ECO:0000256" key="5">
    <source>
        <dbReference type="SAM" id="MobiDB-lite"/>
    </source>
</evidence>
<dbReference type="PROSITE" id="PS51194">
    <property type="entry name" value="HELICASE_CTER"/>
    <property type="match status" value="1"/>
</dbReference>
<dbReference type="FunFam" id="1.20.120.1080:FF:000005">
    <property type="entry name" value="ATP-dependent helicase HrpA"/>
    <property type="match status" value="1"/>
</dbReference>
<dbReference type="PANTHER" id="PTHR18934">
    <property type="entry name" value="ATP-DEPENDENT RNA HELICASE"/>
    <property type="match status" value="1"/>
</dbReference>
<dbReference type="SMART" id="SM00382">
    <property type="entry name" value="AAA"/>
    <property type="match status" value="1"/>
</dbReference>
<dbReference type="InterPro" id="IPR011545">
    <property type="entry name" value="DEAD/DEAH_box_helicase_dom"/>
</dbReference>
<dbReference type="InterPro" id="IPR011709">
    <property type="entry name" value="DEAD-box_helicase_OB_fold"/>
</dbReference>
<dbReference type="OrthoDB" id="9805617at2"/>
<dbReference type="GO" id="GO:0003723">
    <property type="term" value="F:RNA binding"/>
    <property type="evidence" value="ECO:0007669"/>
    <property type="project" value="TreeGrafter"/>
</dbReference>
<gene>
    <name evidence="8" type="ORF">SAMN05216387_102334</name>
</gene>
<dbReference type="SMART" id="SM00487">
    <property type="entry name" value="DEXDc"/>
    <property type="match status" value="1"/>
</dbReference>
<evidence type="ECO:0000259" key="7">
    <source>
        <dbReference type="PROSITE" id="PS51194"/>
    </source>
</evidence>
<feature type="domain" description="Helicase ATP-binding" evidence="6">
    <location>
        <begin position="33"/>
        <end position="196"/>
    </location>
</feature>
<dbReference type="NCBIfam" id="TIGR01967">
    <property type="entry name" value="DEAH_box_HrpA"/>
    <property type="match status" value="1"/>
</dbReference>
<accession>A0A1H7IY84</accession>
<protein>
    <submittedName>
        <fullName evidence="8">ATP-dependent helicase HrpA</fullName>
    </submittedName>
</protein>
<keyword evidence="2" id="KW-0378">Hydrolase</keyword>
<dbReference type="RefSeq" id="WP_090827454.1">
    <property type="nucleotide sequence ID" value="NZ_FOBH01000002.1"/>
</dbReference>
<organism evidence="8 9">
    <name type="scientific">Nitrosovibrio tenuis</name>
    <dbReference type="NCBI Taxonomy" id="1233"/>
    <lineage>
        <taxon>Bacteria</taxon>
        <taxon>Pseudomonadati</taxon>
        <taxon>Pseudomonadota</taxon>
        <taxon>Betaproteobacteria</taxon>
        <taxon>Nitrosomonadales</taxon>
        <taxon>Nitrosomonadaceae</taxon>
        <taxon>Nitrosovibrio</taxon>
    </lineage>
</organism>
<dbReference type="Pfam" id="PF00271">
    <property type="entry name" value="Helicase_C"/>
    <property type="match status" value="1"/>
</dbReference>
<keyword evidence="4" id="KW-0067">ATP-binding</keyword>
<reference evidence="8 9" key="1">
    <citation type="submission" date="2016-10" db="EMBL/GenBank/DDBJ databases">
        <authorList>
            <person name="de Groot N.N."/>
        </authorList>
    </citation>
    <scope>NUCLEOTIDE SEQUENCE [LARGE SCALE GENOMIC DNA]</scope>
    <source>
        <strain evidence="8 9">Nv1</strain>
    </source>
</reference>
<dbReference type="Pfam" id="PF04408">
    <property type="entry name" value="WHD_HA2"/>
    <property type="match status" value="1"/>
</dbReference>
<name>A0A1H7IY84_9PROT</name>
<dbReference type="InterPro" id="IPR003593">
    <property type="entry name" value="AAA+_ATPase"/>
</dbReference>
<dbReference type="Pfam" id="PF00270">
    <property type="entry name" value="DEAD"/>
    <property type="match status" value="1"/>
</dbReference>
<dbReference type="SMART" id="SM00490">
    <property type="entry name" value="HELICc"/>
    <property type="match status" value="1"/>
</dbReference>
<dbReference type="PROSITE" id="PS51192">
    <property type="entry name" value="HELICASE_ATP_BIND_1"/>
    <property type="match status" value="1"/>
</dbReference>
<dbReference type="Gene3D" id="1.20.120.1080">
    <property type="match status" value="1"/>
</dbReference>
<dbReference type="GO" id="GO:0016787">
    <property type="term" value="F:hydrolase activity"/>
    <property type="evidence" value="ECO:0007669"/>
    <property type="project" value="UniProtKB-KW"/>
</dbReference>
<dbReference type="Gene3D" id="3.40.50.300">
    <property type="entry name" value="P-loop containing nucleotide triphosphate hydrolases"/>
    <property type="match status" value="2"/>
</dbReference>
<dbReference type="GO" id="GO:0003724">
    <property type="term" value="F:RNA helicase activity"/>
    <property type="evidence" value="ECO:0007669"/>
    <property type="project" value="InterPro"/>
</dbReference>
<evidence type="ECO:0000256" key="4">
    <source>
        <dbReference type="ARBA" id="ARBA00022840"/>
    </source>
</evidence>
<feature type="region of interest" description="Disordered" evidence="5">
    <location>
        <begin position="220"/>
        <end position="246"/>
    </location>
</feature>
<keyword evidence="1" id="KW-0547">Nucleotide-binding</keyword>
<dbReference type="InterPro" id="IPR001650">
    <property type="entry name" value="Helicase_C-like"/>
</dbReference>
<proteinExistence type="predicted"/>
<dbReference type="InterPro" id="IPR014001">
    <property type="entry name" value="Helicase_ATP-bd"/>
</dbReference>
<dbReference type="SUPFAM" id="SSF52540">
    <property type="entry name" value="P-loop containing nucleoside triphosphate hydrolases"/>
    <property type="match status" value="1"/>
</dbReference>
<dbReference type="STRING" id="1233.SAMN05216387_102334"/>
<dbReference type="InterPro" id="IPR010222">
    <property type="entry name" value="RNA_helicase_HrpA"/>
</dbReference>
<evidence type="ECO:0000256" key="2">
    <source>
        <dbReference type="ARBA" id="ARBA00022801"/>
    </source>
</evidence>
<feature type="region of interest" description="Disordered" evidence="5">
    <location>
        <begin position="1181"/>
        <end position="1201"/>
    </location>
</feature>
<dbReference type="GO" id="GO:0005524">
    <property type="term" value="F:ATP binding"/>
    <property type="evidence" value="ECO:0007669"/>
    <property type="project" value="UniProtKB-KW"/>
</dbReference>
<dbReference type="PANTHER" id="PTHR18934:SF99">
    <property type="entry name" value="ATP-DEPENDENT RNA HELICASE DHX37-RELATED"/>
    <property type="match status" value="1"/>
</dbReference>
<dbReference type="Pfam" id="PF11898">
    <property type="entry name" value="DUF3418"/>
    <property type="match status" value="1"/>
</dbReference>
<dbReference type="Pfam" id="PF21010">
    <property type="entry name" value="HA2_C"/>
    <property type="match status" value="1"/>
</dbReference>
<dbReference type="InterPro" id="IPR027417">
    <property type="entry name" value="P-loop_NTPase"/>
</dbReference>
<evidence type="ECO:0000256" key="3">
    <source>
        <dbReference type="ARBA" id="ARBA00022806"/>
    </source>
</evidence>
<dbReference type="Pfam" id="PF07717">
    <property type="entry name" value="OB_NTP_bind"/>
    <property type="match status" value="1"/>
</dbReference>
<dbReference type="Proteomes" id="UP000198620">
    <property type="component" value="Unassembled WGS sequence"/>
</dbReference>
<keyword evidence="3 8" id="KW-0347">Helicase</keyword>